<name>A0A699U384_TANCI</name>
<feature type="region of interest" description="Disordered" evidence="1">
    <location>
        <begin position="84"/>
        <end position="104"/>
    </location>
</feature>
<proteinExistence type="predicted"/>
<evidence type="ECO:0000313" key="2">
    <source>
        <dbReference type="EMBL" id="GFD17252.1"/>
    </source>
</evidence>
<dbReference type="AlphaFoldDB" id="A0A699U384"/>
<accession>A0A699U384</accession>
<gene>
    <name evidence="2" type="ORF">Tci_889221</name>
</gene>
<protein>
    <submittedName>
        <fullName evidence="2">Uncharacterized protein</fullName>
    </submittedName>
</protein>
<sequence length="104" mass="11518">MRSTTTNWTDELLPEITKFKALLQEDIQAALEYLNHRTPHRYTGGQAYGTLCHYDMQRCQERTTDLPLLEAAAPLLYQHFHASGGAPTAGTADSPLLSSRPASS</sequence>
<comment type="caution">
    <text evidence="2">The sequence shown here is derived from an EMBL/GenBank/DDBJ whole genome shotgun (WGS) entry which is preliminary data.</text>
</comment>
<reference evidence="2" key="1">
    <citation type="journal article" date="2019" name="Sci. Rep.">
        <title>Draft genome of Tanacetum cinerariifolium, the natural source of mosquito coil.</title>
        <authorList>
            <person name="Yamashiro T."/>
            <person name="Shiraishi A."/>
            <person name="Satake H."/>
            <person name="Nakayama K."/>
        </authorList>
    </citation>
    <scope>NUCLEOTIDE SEQUENCE</scope>
</reference>
<evidence type="ECO:0000256" key="1">
    <source>
        <dbReference type="SAM" id="MobiDB-lite"/>
    </source>
</evidence>
<organism evidence="2">
    <name type="scientific">Tanacetum cinerariifolium</name>
    <name type="common">Dalmatian daisy</name>
    <name type="synonym">Chrysanthemum cinerariifolium</name>
    <dbReference type="NCBI Taxonomy" id="118510"/>
    <lineage>
        <taxon>Eukaryota</taxon>
        <taxon>Viridiplantae</taxon>
        <taxon>Streptophyta</taxon>
        <taxon>Embryophyta</taxon>
        <taxon>Tracheophyta</taxon>
        <taxon>Spermatophyta</taxon>
        <taxon>Magnoliopsida</taxon>
        <taxon>eudicotyledons</taxon>
        <taxon>Gunneridae</taxon>
        <taxon>Pentapetalae</taxon>
        <taxon>asterids</taxon>
        <taxon>campanulids</taxon>
        <taxon>Asterales</taxon>
        <taxon>Asteraceae</taxon>
        <taxon>Asteroideae</taxon>
        <taxon>Anthemideae</taxon>
        <taxon>Anthemidinae</taxon>
        <taxon>Tanacetum</taxon>
    </lineage>
</organism>
<dbReference type="EMBL" id="BKCJ011298876">
    <property type="protein sequence ID" value="GFD17252.1"/>
    <property type="molecule type" value="Genomic_DNA"/>
</dbReference>